<evidence type="ECO:0000256" key="3">
    <source>
        <dbReference type="ARBA" id="ARBA00022723"/>
    </source>
</evidence>
<dbReference type="SUPFAM" id="SSF54862">
    <property type="entry name" value="4Fe-4S ferredoxins"/>
    <property type="match status" value="1"/>
</dbReference>
<evidence type="ECO:0000256" key="1">
    <source>
        <dbReference type="ARBA" id="ARBA00022448"/>
    </source>
</evidence>
<dbReference type="InterPro" id="IPR017900">
    <property type="entry name" value="4Fe4S_Fe_S_CS"/>
</dbReference>
<evidence type="ECO:0000256" key="6">
    <source>
        <dbReference type="ARBA" id="ARBA00023014"/>
    </source>
</evidence>
<evidence type="ECO:0000256" key="4">
    <source>
        <dbReference type="ARBA" id="ARBA00022982"/>
    </source>
</evidence>
<dbReference type="Gene3D" id="3.30.70.3270">
    <property type="match status" value="1"/>
</dbReference>
<keyword evidence="3" id="KW-0479">Metal-binding</keyword>
<organism evidence="10 11">
    <name type="scientific">Gordonibacter massiliensis</name>
    <name type="common">ex Traore et al. 2017</name>
    <dbReference type="NCBI Taxonomy" id="1841863"/>
    <lineage>
        <taxon>Bacteria</taxon>
        <taxon>Bacillati</taxon>
        <taxon>Actinomycetota</taxon>
        <taxon>Coriobacteriia</taxon>
        <taxon>Eggerthellales</taxon>
        <taxon>Eggerthellaceae</taxon>
        <taxon>Gordonibacter</taxon>
    </lineage>
</organism>
<dbReference type="PROSITE" id="PS51379">
    <property type="entry name" value="4FE4S_FER_2"/>
    <property type="match status" value="2"/>
</dbReference>
<gene>
    <name evidence="10" type="ORF">H7313_09590</name>
</gene>
<dbReference type="Pfam" id="PF12801">
    <property type="entry name" value="Fer4_5"/>
    <property type="match status" value="2"/>
</dbReference>
<keyword evidence="8" id="KW-1133">Transmembrane helix</keyword>
<dbReference type="InterPro" id="IPR051684">
    <property type="entry name" value="Electron_Trans/Redox"/>
</dbReference>
<feature type="transmembrane region" description="Helical" evidence="8">
    <location>
        <begin position="20"/>
        <end position="40"/>
    </location>
</feature>
<evidence type="ECO:0000256" key="7">
    <source>
        <dbReference type="SAM" id="MobiDB-lite"/>
    </source>
</evidence>
<feature type="domain" description="4Fe-4S ferredoxin-type" evidence="9">
    <location>
        <begin position="224"/>
        <end position="253"/>
    </location>
</feature>
<feature type="compositionally biased region" description="Basic and acidic residues" evidence="7">
    <location>
        <begin position="287"/>
        <end position="299"/>
    </location>
</feature>
<dbReference type="RefSeq" id="WP_185905398.1">
    <property type="nucleotide sequence ID" value="NZ_JACMSE010000006.1"/>
</dbReference>
<evidence type="ECO:0000313" key="10">
    <source>
        <dbReference type="EMBL" id="MBC2889596.1"/>
    </source>
</evidence>
<dbReference type="Proteomes" id="UP000587396">
    <property type="component" value="Unassembled WGS sequence"/>
</dbReference>
<keyword evidence="1" id="KW-0813">Transport</keyword>
<evidence type="ECO:0000259" key="9">
    <source>
        <dbReference type="PROSITE" id="PS51379"/>
    </source>
</evidence>
<dbReference type="EMBL" id="JACMSE010000006">
    <property type="protein sequence ID" value="MBC2889596.1"/>
    <property type="molecule type" value="Genomic_DNA"/>
</dbReference>
<evidence type="ECO:0000256" key="5">
    <source>
        <dbReference type="ARBA" id="ARBA00023004"/>
    </source>
</evidence>
<keyword evidence="4" id="KW-0249">Electron transport</keyword>
<feature type="transmembrane region" description="Helical" evidence="8">
    <location>
        <begin position="145"/>
        <end position="165"/>
    </location>
</feature>
<dbReference type="GO" id="GO:0005886">
    <property type="term" value="C:plasma membrane"/>
    <property type="evidence" value="ECO:0007669"/>
    <property type="project" value="TreeGrafter"/>
</dbReference>
<protein>
    <submittedName>
        <fullName evidence="10">4Fe-4S binding protein</fullName>
    </submittedName>
</protein>
<feature type="domain" description="4Fe-4S ferredoxin-type" evidence="9">
    <location>
        <begin position="257"/>
        <end position="286"/>
    </location>
</feature>
<feature type="transmembrane region" description="Helical" evidence="8">
    <location>
        <begin position="177"/>
        <end position="199"/>
    </location>
</feature>
<keyword evidence="8" id="KW-0812">Transmembrane</keyword>
<feature type="transmembrane region" description="Helical" evidence="8">
    <location>
        <begin position="92"/>
        <end position="125"/>
    </location>
</feature>
<accession>A0A842JF83</accession>
<proteinExistence type="predicted"/>
<keyword evidence="5" id="KW-0408">Iron</keyword>
<dbReference type="PROSITE" id="PS00198">
    <property type="entry name" value="4FE4S_FER_1"/>
    <property type="match status" value="1"/>
</dbReference>
<dbReference type="PANTHER" id="PTHR30176:SF3">
    <property type="entry name" value="FERREDOXIN-TYPE PROTEIN NAPH"/>
    <property type="match status" value="1"/>
</dbReference>
<keyword evidence="11" id="KW-1185">Reference proteome</keyword>
<dbReference type="AlphaFoldDB" id="A0A842JF83"/>
<keyword evidence="6" id="KW-0411">Iron-sulfur</keyword>
<dbReference type="InterPro" id="IPR017896">
    <property type="entry name" value="4Fe4S_Fe-S-bd"/>
</dbReference>
<dbReference type="GO" id="GO:0046872">
    <property type="term" value="F:metal ion binding"/>
    <property type="evidence" value="ECO:0007669"/>
    <property type="project" value="UniProtKB-KW"/>
</dbReference>
<dbReference type="PANTHER" id="PTHR30176">
    <property type="entry name" value="FERREDOXIN-TYPE PROTEIN NAPH"/>
    <property type="match status" value="1"/>
</dbReference>
<name>A0A842JF83_9ACTN</name>
<evidence type="ECO:0000313" key="11">
    <source>
        <dbReference type="Proteomes" id="UP000587396"/>
    </source>
</evidence>
<comment type="caution">
    <text evidence="10">The sequence shown here is derived from an EMBL/GenBank/DDBJ whole genome shotgun (WGS) entry which is preliminary data.</text>
</comment>
<dbReference type="GO" id="GO:0051539">
    <property type="term" value="F:4 iron, 4 sulfur cluster binding"/>
    <property type="evidence" value="ECO:0007669"/>
    <property type="project" value="UniProtKB-KW"/>
</dbReference>
<evidence type="ECO:0000256" key="8">
    <source>
        <dbReference type="SAM" id="Phobius"/>
    </source>
</evidence>
<sequence>MKRTPNTSHAFKWSWLRHAVQVAVLLLFAAPLLLAGWGLFGVSVGGDDPVPTPADLPFFGSLSSSSIGGLSLLDPFGVLQVVAASKTFELDWLLFALPIVVFYGLVRARAFCGWVCPTNLLLELVDALRRKLGIKVSEAPVPRHAKLWTALAVLALSAVASVPVFEAFSPIGAVNKGILFGSVAGLWTLGAVVAAELFWGHRVWCRSLCPLGGFYEAIGRAGLVNVKYDRTACIHCDACRKACLADPSILDPVLTERDAVVRAGDCMACGSCVDACPTHALSMGLGKDVKPTETSKPSEKVPPVLSS</sequence>
<dbReference type="Pfam" id="PF00037">
    <property type="entry name" value="Fer4"/>
    <property type="match status" value="1"/>
</dbReference>
<feature type="region of interest" description="Disordered" evidence="7">
    <location>
        <begin position="287"/>
        <end position="307"/>
    </location>
</feature>
<keyword evidence="2" id="KW-0004">4Fe-4S</keyword>
<reference evidence="10 11" key="1">
    <citation type="submission" date="2020-08" db="EMBL/GenBank/DDBJ databases">
        <authorList>
            <person name="Liu C."/>
            <person name="Sun Q."/>
        </authorList>
    </citation>
    <scope>NUCLEOTIDE SEQUENCE [LARGE SCALE GENOMIC DNA]</scope>
    <source>
        <strain evidence="10 11">N22</strain>
    </source>
</reference>
<keyword evidence="8" id="KW-0472">Membrane</keyword>
<evidence type="ECO:0000256" key="2">
    <source>
        <dbReference type="ARBA" id="ARBA00022485"/>
    </source>
</evidence>